<protein>
    <submittedName>
        <fullName evidence="2">LOW QUALITY PROTEIN: putative F-box protein PP2-B12</fullName>
    </submittedName>
</protein>
<dbReference type="Proteomes" id="UP000790787">
    <property type="component" value="Chromosome 7"/>
</dbReference>
<evidence type="ECO:0000313" key="1">
    <source>
        <dbReference type="Proteomes" id="UP000790787"/>
    </source>
</evidence>
<dbReference type="GeneID" id="107819060"/>
<reference evidence="2" key="2">
    <citation type="submission" date="2025-08" db="UniProtKB">
        <authorList>
            <consortium name="RefSeq"/>
        </authorList>
    </citation>
    <scope>IDENTIFICATION</scope>
    <source>
        <tissue evidence="2">Leaf</tissue>
    </source>
</reference>
<dbReference type="PANTHER" id="PTHR32278">
    <property type="entry name" value="F-BOX DOMAIN-CONTAINING PROTEIN"/>
    <property type="match status" value="1"/>
</dbReference>
<dbReference type="RefSeq" id="XP_016500621.2">
    <property type="nucleotide sequence ID" value="XM_016645135.2"/>
</dbReference>
<organism evidence="1 2">
    <name type="scientific">Nicotiana tabacum</name>
    <name type="common">Common tobacco</name>
    <dbReference type="NCBI Taxonomy" id="4097"/>
    <lineage>
        <taxon>Eukaryota</taxon>
        <taxon>Viridiplantae</taxon>
        <taxon>Streptophyta</taxon>
        <taxon>Embryophyta</taxon>
        <taxon>Tracheophyta</taxon>
        <taxon>Spermatophyta</taxon>
        <taxon>Magnoliopsida</taxon>
        <taxon>eudicotyledons</taxon>
        <taxon>Gunneridae</taxon>
        <taxon>Pentapetalae</taxon>
        <taxon>asterids</taxon>
        <taxon>lamiids</taxon>
        <taxon>Solanales</taxon>
        <taxon>Solanaceae</taxon>
        <taxon>Nicotianoideae</taxon>
        <taxon>Nicotianeae</taxon>
        <taxon>Nicotiana</taxon>
    </lineage>
</organism>
<dbReference type="RefSeq" id="XP_016500621.1">
    <property type="nucleotide sequence ID" value="XM_016645135.1"/>
</dbReference>
<dbReference type="OrthoDB" id="1918565at2759"/>
<reference evidence="1" key="1">
    <citation type="journal article" date="2014" name="Nat. Commun.">
        <title>The tobacco genome sequence and its comparison with those of tomato and potato.</title>
        <authorList>
            <person name="Sierro N."/>
            <person name="Battey J.N."/>
            <person name="Ouadi S."/>
            <person name="Bakaher N."/>
            <person name="Bovet L."/>
            <person name="Willig A."/>
            <person name="Goepfert S."/>
            <person name="Peitsch M.C."/>
            <person name="Ivanov N.V."/>
        </authorList>
    </citation>
    <scope>NUCLEOTIDE SEQUENCE [LARGE SCALE GENOMIC DNA]</scope>
</reference>
<dbReference type="CDD" id="cd22162">
    <property type="entry name" value="F-box_AtSKIP3-like"/>
    <property type="match status" value="1"/>
</dbReference>
<gene>
    <name evidence="2" type="primary">LOC107819060</name>
</gene>
<dbReference type="AlphaFoldDB" id="A0A1S4CHZ9"/>
<keyword evidence="1" id="KW-1185">Reference proteome</keyword>
<accession>A0A1S4CHZ9</accession>
<dbReference type="InterPro" id="IPR036047">
    <property type="entry name" value="F-box-like_dom_sf"/>
</dbReference>
<dbReference type="OMA" id="FIPRKLM"/>
<dbReference type="SUPFAM" id="SSF81383">
    <property type="entry name" value="F-box domain"/>
    <property type="match status" value="1"/>
</dbReference>
<name>A0A1S4CHZ9_TOBAC</name>
<dbReference type="PANTHER" id="PTHR32278:SF91">
    <property type="entry name" value="F-BOX FAMILY PROTEIN"/>
    <property type="match status" value="1"/>
</dbReference>
<proteinExistence type="predicted"/>
<evidence type="ECO:0000313" key="2">
    <source>
        <dbReference type="RefSeq" id="XP_016500621.2"/>
    </source>
</evidence>
<sequence length="268" mass="29903">MTTKSLTTFTILPEGCISEIISLTIPADAARSSAISKGFKSAAESDVVWDKFLPSDHQDIVSTSVSVVVTDCKKDLYFRLSHSPILLREGRLSFWLDKTSGKKCYLLSARRLVISFFRHTIILGPSDTDSRFPEVAFLNTVDLLDIRGKIGTRALSLGTKYAAYLVFKISERYHGLESTNAMVRFVNKESEDEAEKRAMTVILAARAPRHLKGKLPEKRTDGWLEVEIGNFYNGEGDDNGDVEARLLDSRPFHAKCGLIIVGLEFRPI</sequence>